<dbReference type="PROSITE" id="PS00463">
    <property type="entry name" value="ZN2_CY6_FUNGAL_1"/>
    <property type="match status" value="1"/>
</dbReference>
<comment type="caution">
    <text evidence="18">The sequence shown here is derived from an EMBL/GenBank/DDBJ whole genome shotgun (WGS) entry which is preliminary data.</text>
</comment>
<evidence type="ECO:0000256" key="8">
    <source>
        <dbReference type="ARBA" id="ARBA00022833"/>
    </source>
</evidence>
<keyword evidence="7" id="KW-0999">Mitochondrion inner membrane</keyword>
<keyword evidence="10" id="KW-0805">Transcription regulation</keyword>
<dbReference type="CDD" id="cd00067">
    <property type="entry name" value="GAL4"/>
    <property type="match status" value="1"/>
</dbReference>
<proteinExistence type="predicted"/>
<gene>
    <name evidence="18" type="ORF">RI543_004602</name>
</gene>
<keyword evidence="13 16" id="KW-0472">Membrane</keyword>
<evidence type="ECO:0000256" key="1">
    <source>
        <dbReference type="ARBA" id="ARBA00004123"/>
    </source>
</evidence>
<keyword evidence="15" id="KW-0539">Nucleus</keyword>
<keyword evidence="8" id="KW-0862">Zinc</keyword>
<dbReference type="SUPFAM" id="SSF103506">
    <property type="entry name" value="Mitochondrial carrier"/>
    <property type="match status" value="1"/>
</dbReference>
<name>A0AAN7WEM4_9SACH</name>
<dbReference type="GO" id="GO:0005634">
    <property type="term" value="C:nucleus"/>
    <property type="evidence" value="ECO:0007669"/>
    <property type="project" value="UniProtKB-SubCell"/>
</dbReference>
<comment type="subcellular location">
    <subcellularLocation>
        <location evidence="2">Mitochondrion inner membrane</location>
        <topology evidence="2">Multi-pass membrane protein</topology>
    </subcellularLocation>
    <subcellularLocation>
        <location evidence="1">Nucleus</location>
    </subcellularLocation>
</comment>
<evidence type="ECO:0000256" key="14">
    <source>
        <dbReference type="ARBA" id="ARBA00023163"/>
    </source>
</evidence>
<dbReference type="Pfam" id="PF24990">
    <property type="entry name" value="PAS_13"/>
    <property type="match status" value="1"/>
</dbReference>
<organism evidence="18 19">
    <name type="scientific">Arxiozyma heterogenica</name>
    <dbReference type="NCBI Taxonomy" id="278026"/>
    <lineage>
        <taxon>Eukaryota</taxon>
        <taxon>Fungi</taxon>
        <taxon>Dikarya</taxon>
        <taxon>Ascomycota</taxon>
        <taxon>Saccharomycotina</taxon>
        <taxon>Saccharomycetes</taxon>
        <taxon>Saccharomycetales</taxon>
        <taxon>Saccharomycetaceae</taxon>
        <taxon>Arxiozyma</taxon>
    </lineage>
</organism>
<feature type="repeat" description="Solcar" evidence="16">
    <location>
        <begin position="603"/>
        <end position="700"/>
    </location>
</feature>
<dbReference type="SUPFAM" id="SSF57701">
    <property type="entry name" value="Zn2/Cys6 DNA-binding domain"/>
    <property type="match status" value="1"/>
</dbReference>
<feature type="domain" description="Zn(2)-C6 fungal-type" evidence="17">
    <location>
        <begin position="25"/>
        <end position="56"/>
    </location>
</feature>
<keyword evidence="3" id="KW-0813">Transport</keyword>
<keyword evidence="12" id="KW-0496">Mitochondrion</keyword>
<evidence type="ECO:0000256" key="10">
    <source>
        <dbReference type="ARBA" id="ARBA00023015"/>
    </source>
</evidence>
<dbReference type="PANTHER" id="PTHR31986:SF7">
    <property type="entry name" value="REGULATOR OF DRUG SENSITIVITY 2"/>
    <property type="match status" value="1"/>
</dbReference>
<feature type="repeat" description="Solcar" evidence="16">
    <location>
        <begin position="509"/>
        <end position="594"/>
    </location>
</feature>
<dbReference type="InterPro" id="IPR023395">
    <property type="entry name" value="MCP_dom_sf"/>
</dbReference>
<keyword evidence="11" id="KW-0238">DNA-binding</keyword>
<dbReference type="Pfam" id="PF00172">
    <property type="entry name" value="Zn_clus"/>
    <property type="match status" value="1"/>
</dbReference>
<dbReference type="AlphaFoldDB" id="A0AAN7WEM4"/>
<dbReference type="InterPro" id="IPR056751">
    <property type="entry name" value="PAS_13"/>
</dbReference>
<protein>
    <recommendedName>
        <fullName evidence="17">Zn(2)-C6 fungal-type domain-containing protein</fullName>
    </recommendedName>
</protein>
<evidence type="ECO:0000256" key="15">
    <source>
        <dbReference type="ARBA" id="ARBA00023242"/>
    </source>
</evidence>
<evidence type="ECO:0000256" key="16">
    <source>
        <dbReference type="PROSITE-ProRule" id="PRU00282"/>
    </source>
</evidence>
<keyword evidence="6" id="KW-0677">Repeat</keyword>
<dbReference type="InterPro" id="IPR036864">
    <property type="entry name" value="Zn2-C6_fun-type_DNA-bd_sf"/>
</dbReference>
<dbReference type="Pfam" id="PF00153">
    <property type="entry name" value="Mito_carr"/>
    <property type="match status" value="3"/>
</dbReference>
<keyword evidence="5" id="KW-0479">Metal-binding</keyword>
<evidence type="ECO:0000256" key="12">
    <source>
        <dbReference type="ARBA" id="ARBA00023128"/>
    </source>
</evidence>
<dbReference type="InterPro" id="IPR035965">
    <property type="entry name" value="PAS-like_dom_sf"/>
</dbReference>
<evidence type="ECO:0000256" key="6">
    <source>
        <dbReference type="ARBA" id="ARBA00022737"/>
    </source>
</evidence>
<accession>A0AAN7WEM4</accession>
<evidence type="ECO:0000256" key="7">
    <source>
        <dbReference type="ARBA" id="ARBA00022792"/>
    </source>
</evidence>
<evidence type="ECO:0000259" key="17">
    <source>
        <dbReference type="PROSITE" id="PS50048"/>
    </source>
</evidence>
<dbReference type="GO" id="GO:0005743">
    <property type="term" value="C:mitochondrial inner membrane"/>
    <property type="evidence" value="ECO:0007669"/>
    <property type="project" value="UniProtKB-SubCell"/>
</dbReference>
<sequence length="706" mass="79004">MPDLPQVIKYNDQQYNMRKIKKAKSCIFCRRSHVVCDEQRPCSRCIKREIAHLCSSKELPLDNSSPHLETPILIPSPQNQTQINQLEHPGNNVSKSLLFPPQSFVSQNMGSEFSSINEFLSILEDPLVIVPDSNLQESFQSNLTLSDTSSPNIHNGSIDTNTNISNMTTTTTQSLLPQKIPLSTPQASTTHTVANSNDNATTAKEQFFITAADPAIEITPKEKLKLVINAKVEAGLLKPYNYGKGYTRLQEYMDRTMSPESHKRILQPLSSIRPAFRSIARSLKDVDLVLVEEAFERMLLSYDRVFTSMSMPACLWRRTGEIYRANKEFASIVGYTVDDLRDGKLAIYELMNEDSTVNYWEKYGSIAFDKGQKTVLTTCTLKDKNCSDVECCFSFTIRRDRYNMPEPLPFAYQFFAGAVAGISELLVMYPLDVVKTRMQLQTNSLSPDAYRGLFDCLGKIVKREGAKQLYKGITSPIFMEAPKRATKFAFNEKFQKVYGSLFGLRKGEVNQTVSILSGASAGVTEACVIVPFELVKVKLQDVTSKQFNGPIDVVRKILKTEGILGLYSGLEATIWRHALWNSGYFGVIFQVRSLLPKVESRVDKIRNDLIAGTVGGTVGCIFNTPFDVVKSRIQSDSNCVTDPNNPLKVIKKYNWSVPAVKTIYQEEGFAALYKGFVPKIARLGPGGGILLIVFGGVTEFLQKLRE</sequence>
<evidence type="ECO:0000313" key="18">
    <source>
        <dbReference type="EMBL" id="KAK5774068.1"/>
    </source>
</evidence>
<dbReference type="SMART" id="SM00066">
    <property type="entry name" value="GAL4"/>
    <property type="match status" value="1"/>
</dbReference>
<feature type="repeat" description="Solcar" evidence="16">
    <location>
        <begin position="408"/>
        <end position="497"/>
    </location>
</feature>
<dbReference type="InterPro" id="IPR002067">
    <property type="entry name" value="MCP"/>
</dbReference>
<dbReference type="GO" id="GO:0000981">
    <property type="term" value="F:DNA-binding transcription factor activity, RNA polymerase II-specific"/>
    <property type="evidence" value="ECO:0007669"/>
    <property type="project" value="InterPro"/>
</dbReference>
<dbReference type="PRINTS" id="PR00926">
    <property type="entry name" value="MITOCARRIER"/>
</dbReference>
<evidence type="ECO:0000256" key="3">
    <source>
        <dbReference type="ARBA" id="ARBA00022448"/>
    </source>
</evidence>
<dbReference type="InterPro" id="IPR053045">
    <property type="entry name" value="Zinc_cluster_trans_reg"/>
</dbReference>
<dbReference type="GO" id="GO:0000977">
    <property type="term" value="F:RNA polymerase II transcription regulatory region sequence-specific DNA binding"/>
    <property type="evidence" value="ECO:0007669"/>
    <property type="project" value="TreeGrafter"/>
</dbReference>
<evidence type="ECO:0000256" key="11">
    <source>
        <dbReference type="ARBA" id="ARBA00023125"/>
    </source>
</evidence>
<keyword evidence="9" id="KW-1133">Transmembrane helix</keyword>
<dbReference type="GO" id="GO:0055085">
    <property type="term" value="P:transmembrane transport"/>
    <property type="evidence" value="ECO:0007669"/>
    <property type="project" value="InterPro"/>
</dbReference>
<dbReference type="GO" id="GO:0008270">
    <property type="term" value="F:zinc ion binding"/>
    <property type="evidence" value="ECO:0007669"/>
    <property type="project" value="InterPro"/>
</dbReference>
<evidence type="ECO:0000256" key="9">
    <source>
        <dbReference type="ARBA" id="ARBA00022989"/>
    </source>
</evidence>
<dbReference type="PROSITE" id="PS50920">
    <property type="entry name" value="SOLCAR"/>
    <property type="match status" value="3"/>
</dbReference>
<dbReference type="Proteomes" id="UP001306508">
    <property type="component" value="Unassembled WGS sequence"/>
</dbReference>
<dbReference type="PROSITE" id="PS50048">
    <property type="entry name" value="ZN2_CY6_FUNGAL_2"/>
    <property type="match status" value="1"/>
</dbReference>
<reference evidence="19" key="1">
    <citation type="submission" date="2023-07" db="EMBL/GenBank/DDBJ databases">
        <title>A draft genome of Kazachstania heterogenica Y-27499.</title>
        <authorList>
            <person name="Donic C."/>
            <person name="Kralova J.S."/>
            <person name="Fidel L."/>
            <person name="Ben-Dor S."/>
            <person name="Jung S."/>
        </authorList>
    </citation>
    <scope>NUCLEOTIDE SEQUENCE [LARGE SCALE GENOMIC DNA]</scope>
    <source>
        <strain evidence="19">Y27499</strain>
    </source>
</reference>
<evidence type="ECO:0000256" key="2">
    <source>
        <dbReference type="ARBA" id="ARBA00004448"/>
    </source>
</evidence>
<dbReference type="SUPFAM" id="SSF55785">
    <property type="entry name" value="PYP-like sensor domain (PAS domain)"/>
    <property type="match status" value="1"/>
</dbReference>
<evidence type="ECO:0000313" key="19">
    <source>
        <dbReference type="Proteomes" id="UP001306508"/>
    </source>
</evidence>
<dbReference type="Gene3D" id="4.10.240.10">
    <property type="entry name" value="Zn(2)-C6 fungal-type DNA-binding domain"/>
    <property type="match status" value="1"/>
</dbReference>
<dbReference type="InterPro" id="IPR018108">
    <property type="entry name" value="MCP_transmembrane"/>
</dbReference>
<dbReference type="Gene3D" id="1.50.40.10">
    <property type="entry name" value="Mitochondrial carrier domain"/>
    <property type="match status" value="1"/>
</dbReference>
<dbReference type="EMBL" id="JAWIZZ010000056">
    <property type="protein sequence ID" value="KAK5774068.1"/>
    <property type="molecule type" value="Genomic_DNA"/>
</dbReference>
<dbReference type="InterPro" id="IPR001138">
    <property type="entry name" value="Zn2Cys6_DnaBD"/>
</dbReference>
<keyword evidence="4 16" id="KW-0812">Transmembrane</keyword>
<keyword evidence="14" id="KW-0804">Transcription</keyword>
<keyword evidence="19" id="KW-1185">Reference proteome</keyword>
<evidence type="ECO:0000256" key="4">
    <source>
        <dbReference type="ARBA" id="ARBA00022692"/>
    </source>
</evidence>
<evidence type="ECO:0000256" key="5">
    <source>
        <dbReference type="ARBA" id="ARBA00022723"/>
    </source>
</evidence>
<evidence type="ECO:0000256" key="13">
    <source>
        <dbReference type="ARBA" id="ARBA00023136"/>
    </source>
</evidence>
<dbReference type="PANTHER" id="PTHR31986">
    <property type="entry name" value="REGULATOR OF DRUG SENSITIVITY 2"/>
    <property type="match status" value="1"/>
</dbReference>